<dbReference type="AlphaFoldDB" id="A0A0G9H491"/>
<comment type="caution">
    <text evidence="1">The sequence shown here is derived from an EMBL/GenBank/DDBJ whole genome shotgun (WGS) entry which is preliminary data.</text>
</comment>
<evidence type="ECO:0000313" key="1">
    <source>
        <dbReference type="EMBL" id="KLD64383.1"/>
    </source>
</evidence>
<organism evidence="1 2">
    <name type="scientific">Dyella japonica DSM 16301</name>
    <dbReference type="NCBI Taxonomy" id="1440762"/>
    <lineage>
        <taxon>Bacteria</taxon>
        <taxon>Pseudomonadati</taxon>
        <taxon>Pseudomonadota</taxon>
        <taxon>Gammaproteobacteria</taxon>
        <taxon>Lysobacterales</taxon>
        <taxon>Rhodanobacteraceae</taxon>
        <taxon>Dyella</taxon>
    </lineage>
</organism>
<keyword evidence="1" id="KW-0808">Transferase</keyword>
<dbReference type="STRING" id="1440762.Y882_07425"/>
<dbReference type="RefSeq" id="WP_046971241.1">
    <property type="nucleotide sequence ID" value="NZ_JPLA01000019.1"/>
</dbReference>
<dbReference type="PATRIC" id="fig|1440762.4.peg.875"/>
<dbReference type="SUPFAM" id="SSF54637">
    <property type="entry name" value="Thioesterase/thiol ester dehydrase-isomerase"/>
    <property type="match status" value="1"/>
</dbReference>
<dbReference type="Pfam" id="PF22817">
    <property type="entry name" value="ApeP-like"/>
    <property type="match status" value="1"/>
</dbReference>
<evidence type="ECO:0000313" key="2">
    <source>
        <dbReference type="Proteomes" id="UP000035481"/>
    </source>
</evidence>
<sequence length="144" mass="15359">MLAKTDWAHLIPHQGAMSLLDAVVSWNETSIHAISESHALADHPLRGSAGLHAVHLAEYGAQAMAVHGALLARERGASEARPGRLVSLREVSLAIEWVDPAQGRLDVHAESLYADDAGAQYAFRVEQGGRLLVSGRAAVIHPLP</sequence>
<gene>
    <name evidence="1" type="ORF">Y882_07425</name>
</gene>
<dbReference type="InterPro" id="IPR029069">
    <property type="entry name" value="HotDog_dom_sf"/>
</dbReference>
<dbReference type="Proteomes" id="UP000035481">
    <property type="component" value="Unassembled WGS sequence"/>
</dbReference>
<name>A0A0G9H491_9GAMM</name>
<dbReference type="OrthoDB" id="9800188at2"/>
<dbReference type="EMBL" id="JPLA01000019">
    <property type="protein sequence ID" value="KLD64383.1"/>
    <property type="molecule type" value="Genomic_DNA"/>
</dbReference>
<proteinExistence type="predicted"/>
<accession>A0A0G9H491</accession>
<dbReference type="InterPro" id="IPR016776">
    <property type="entry name" value="ApeP-like_dehydratase"/>
</dbReference>
<reference evidence="1 2" key="1">
    <citation type="journal article" date="2015" name="Antonie Van Leeuwenhoek">
        <title>A phylogenomic and molecular marker based taxonomic framework for the order Xanthomonadales: proposal to transfer the families Algiphilaceae and Solimonadaceae to the order Nevskiales ord. nov. and to create a new family within the order Xanthomonadales, the family Rhodanobacteraceae fam. nov., containing the genus Rhodanobacter and its closest relatives.</title>
        <authorList>
            <person name="Naushad S."/>
            <person name="Adeolu M."/>
            <person name="Wong S."/>
            <person name="Sohail M."/>
            <person name="Schellhorn H.E."/>
            <person name="Gupta R.S."/>
        </authorList>
    </citation>
    <scope>NUCLEOTIDE SEQUENCE [LARGE SCALE GENOMIC DNA]</scope>
    <source>
        <strain evidence="1 2">DSM 16301</strain>
    </source>
</reference>
<protein>
    <submittedName>
        <fullName evidence="1">Phosphotransferase</fullName>
    </submittedName>
</protein>
<dbReference type="Gene3D" id="3.10.129.10">
    <property type="entry name" value="Hotdog Thioesterase"/>
    <property type="match status" value="1"/>
</dbReference>
<dbReference type="GO" id="GO:0016740">
    <property type="term" value="F:transferase activity"/>
    <property type="evidence" value="ECO:0007669"/>
    <property type="project" value="UniProtKB-KW"/>
</dbReference>